<name>A0A6B2L1E7_9EUKA</name>
<feature type="domain" description="Carbohydrate kinase FGGY C-terminal" evidence="6">
    <location>
        <begin position="286"/>
        <end position="469"/>
    </location>
</feature>
<accession>A0A6B2L1E7</accession>
<evidence type="ECO:0000256" key="2">
    <source>
        <dbReference type="ARBA" id="ARBA00022679"/>
    </source>
</evidence>
<dbReference type="PANTHER" id="PTHR10196">
    <property type="entry name" value="SUGAR KINASE"/>
    <property type="match status" value="1"/>
</dbReference>
<dbReference type="GO" id="GO:0004856">
    <property type="term" value="F:D-xylulokinase activity"/>
    <property type="evidence" value="ECO:0007669"/>
    <property type="project" value="UniProtKB-UniRule"/>
</dbReference>
<dbReference type="AlphaFoldDB" id="A0A6B2L1E7"/>
<keyword evidence="4" id="KW-0067">ATP-binding</keyword>
<protein>
    <recommendedName>
        <fullName evidence="4">Xylulose kinase</fullName>
        <ecNumber evidence="4">2.7.1.17</ecNumber>
    </recommendedName>
</protein>
<keyword evidence="4" id="KW-0859">Xylose metabolism</keyword>
<proteinExistence type="inferred from homology"/>
<keyword evidence="2 4" id="KW-0808">Transferase</keyword>
<dbReference type="GO" id="GO:0042732">
    <property type="term" value="P:D-xylose metabolic process"/>
    <property type="evidence" value="ECO:0007669"/>
    <property type="project" value="UniProtKB-UniRule"/>
</dbReference>
<dbReference type="Pfam" id="PF00370">
    <property type="entry name" value="FGGY_N"/>
    <property type="match status" value="1"/>
</dbReference>
<evidence type="ECO:0000256" key="1">
    <source>
        <dbReference type="ARBA" id="ARBA00009156"/>
    </source>
</evidence>
<reference evidence="7" key="1">
    <citation type="journal article" date="2020" name="J. Eukaryot. Microbiol.">
        <title>De novo Sequencing, Assembly and Annotation of the Transcriptome for the Free-Living Testate Amoeba Arcella intermedia.</title>
        <authorList>
            <person name="Ribeiro G.M."/>
            <person name="Porfirio-Sousa A.L."/>
            <person name="Maurer-Alcala X.X."/>
            <person name="Katz L.A."/>
            <person name="Lahr D.J.G."/>
        </authorList>
    </citation>
    <scope>NUCLEOTIDE SEQUENCE</scope>
</reference>
<dbReference type="PANTHER" id="PTHR10196:SF57">
    <property type="entry name" value="XYLULOSE KINASE"/>
    <property type="match status" value="1"/>
</dbReference>
<dbReference type="Gene3D" id="3.30.420.40">
    <property type="match status" value="2"/>
</dbReference>
<dbReference type="EC" id="2.7.1.17" evidence="4"/>
<sequence length="529" mass="58627">MGFDLSTQSLTCTVVDARLKVVSEESLSFDGSLPWYQTKGGANKGPDGSMTSPTLMWVEALDLLLSKMKDNNFPFHLVTALSASGQQHGSVYWKNGARDILDHLDSKKTLKEQLNTSFSITQSPIWMDSTTTQYCQEIERLMGGAQEVASLTGSKCFERFTVNQIAKVYRNNTKAYNETERISLVSSFFISLFLSGKYANIDGGDGSGMNIMNLKSKKWVPKIIEYAGTHLEKKLGEVVYSYQTQGFVSKYFQERFNFSSSCLVVTATGDNPSTLAGLKLHEGDIAVSLGTSSTLFGPLMNPVPSADEGNIMVNPVVPNGYMAMICYKNGALAREQIRDRYASSSWELFSEYLKSSKPGNEGRIGFYFSEPEIIPYAKGCYYFNSDDTLVPAWEDPKVHVRAIVESQILSMYLHSSNIGLKATQGILVTGGSSKNPEILQILCDIFGVKVYTGDQPNSASLGAALRAYHSKQCEVLGRFEDYHSLVGSTSFKLSATPNTNNHLIYQQMLKRYKTLEEKVIQYAKTTAKY</sequence>
<evidence type="ECO:0000259" key="5">
    <source>
        <dbReference type="Pfam" id="PF00370"/>
    </source>
</evidence>
<dbReference type="EMBL" id="GIBP01001874">
    <property type="protein sequence ID" value="NDV30843.1"/>
    <property type="molecule type" value="Transcribed_RNA"/>
</dbReference>
<dbReference type="InterPro" id="IPR043129">
    <property type="entry name" value="ATPase_NBD"/>
</dbReference>
<dbReference type="GO" id="GO:0005524">
    <property type="term" value="F:ATP binding"/>
    <property type="evidence" value="ECO:0007669"/>
    <property type="project" value="UniProtKB-KW"/>
</dbReference>
<dbReference type="GO" id="GO:0005997">
    <property type="term" value="P:xylulose metabolic process"/>
    <property type="evidence" value="ECO:0007669"/>
    <property type="project" value="TreeGrafter"/>
</dbReference>
<feature type="domain" description="Carbohydrate kinase FGGY N-terminal" evidence="5">
    <location>
        <begin position="120"/>
        <end position="277"/>
    </location>
</feature>
<comment type="similarity">
    <text evidence="1 4">Belongs to the FGGY kinase family.</text>
</comment>
<dbReference type="SUPFAM" id="SSF53067">
    <property type="entry name" value="Actin-like ATPase domain"/>
    <property type="match status" value="2"/>
</dbReference>
<evidence type="ECO:0000256" key="4">
    <source>
        <dbReference type="RuleBase" id="RU367058"/>
    </source>
</evidence>
<organism evidence="7">
    <name type="scientific">Arcella intermedia</name>
    <dbReference type="NCBI Taxonomy" id="1963864"/>
    <lineage>
        <taxon>Eukaryota</taxon>
        <taxon>Amoebozoa</taxon>
        <taxon>Tubulinea</taxon>
        <taxon>Elardia</taxon>
        <taxon>Arcellinida</taxon>
        <taxon>Sphaerothecina</taxon>
        <taxon>Arcellidae</taxon>
        <taxon>Arcella</taxon>
    </lineage>
</organism>
<comment type="catalytic activity">
    <reaction evidence="4">
        <text>D-xylulose + ATP = D-xylulose 5-phosphate + ADP + H(+)</text>
        <dbReference type="Rhea" id="RHEA:10964"/>
        <dbReference type="ChEBI" id="CHEBI:15378"/>
        <dbReference type="ChEBI" id="CHEBI:17140"/>
        <dbReference type="ChEBI" id="CHEBI:30616"/>
        <dbReference type="ChEBI" id="CHEBI:57737"/>
        <dbReference type="ChEBI" id="CHEBI:456216"/>
        <dbReference type="EC" id="2.7.1.17"/>
    </reaction>
</comment>
<evidence type="ECO:0000256" key="3">
    <source>
        <dbReference type="ARBA" id="ARBA00022777"/>
    </source>
</evidence>
<dbReference type="GO" id="GO:0005829">
    <property type="term" value="C:cytosol"/>
    <property type="evidence" value="ECO:0007669"/>
    <property type="project" value="TreeGrafter"/>
</dbReference>
<keyword evidence="4" id="KW-0547">Nucleotide-binding</keyword>
<dbReference type="CDD" id="cd07776">
    <property type="entry name" value="ASKHA_NBD_FGGY_SpXK-like"/>
    <property type="match status" value="1"/>
</dbReference>
<keyword evidence="4" id="KW-0119">Carbohydrate metabolism</keyword>
<evidence type="ECO:0000259" key="6">
    <source>
        <dbReference type="Pfam" id="PF02782"/>
    </source>
</evidence>
<dbReference type="InterPro" id="IPR018485">
    <property type="entry name" value="FGGY_C"/>
</dbReference>
<dbReference type="FunFam" id="3.30.420.40:FF:000118">
    <property type="entry name" value="Xylulose kinase 2"/>
    <property type="match status" value="1"/>
</dbReference>
<dbReference type="InterPro" id="IPR018484">
    <property type="entry name" value="FGGY_N"/>
</dbReference>
<dbReference type="InterPro" id="IPR042024">
    <property type="entry name" value="D-XK_euk"/>
</dbReference>
<evidence type="ECO:0000313" key="7">
    <source>
        <dbReference type="EMBL" id="NDV30843.1"/>
    </source>
</evidence>
<keyword evidence="3 4" id="KW-0418">Kinase</keyword>
<dbReference type="Pfam" id="PF02782">
    <property type="entry name" value="FGGY_C"/>
    <property type="match status" value="1"/>
</dbReference>